<evidence type="ECO:0000256" key="13">
    <source>
        <dbReference type="PIRSR" id="PIRSR001619-1"/>
    </source>
</evidence>
<feature type="compositionally biased region" description="Basic and acidic residues" evidence="14">
    <location>
        <begin position="355"/>
        <end position="378"/>
    </location>
</feature>
<keyword evidence="17" id="KW-1185">Reference proteome</keyword>
<keyword evidence="10 13" id="KW-0408">Iron</keyword>
<dbReference type="GO" id="GO:0051539">
    <property type="term" value="F:4 iron, 4 sulfur cluster binding"/>
    <property type="evidence" value="ECO:0007669"/>
    <property type="project" value="UniProtKB-KW"/>
</dbReference>
<dbReference type="FunFam" id="3.20.20.70:FF:000011">
    <property type="entry name" value="Biotin synthase"/>
    <property type="match status" value="1"/>
</dbReference>
<feature type="binding site" evidence="13">
    <location>
        <position position="216"/>
    </location>
    <ligand>
        <name>[2Fe-2S] cluster</name>
        <dbReference type="ChEBI" id="CHEBI:190135"/>
    </ligand>
</feature>
<evidence type="ECO:0000259" key="15">
    <source>
        <dbReference type="PROSITE" id="PS51918"/>
    </source>
</evidence>
<dbReference type="InterPro" id="IPR007197">
    <property type="entry name" value="rSAM"/>
</dbReference>
<dbReference type="UniPathway" id="UPA00078">
    <property type="reaction ID" value="UER00162"/>
</dbReference>
<evidence type="ECO:0000256" key="10">
    <source>
        <dbReference type="ARBA" id="ARBA00023004"/>
    </source>
</evidence>
<dbReference type="InterPro" id="IPR024177">
    <property type="entry name" value="Biotin_synthase"/>
</dbReference>
<dbReference type="SMART" id="SM00876">
    <property type="entry name" value="BATS"/>
    <property type="match status" value="1"/>
</dbReference>
<dbReference type="Gene3D" id="3.20.20.70">
    <property type="entry name" value="Aldolase class I"/>
    <property type="match status" value="1"/>
</dbReference>
<dbReference type="GO" id="GO:0005739">
    <property type="term" value="C:mitochondrion"/>
    <property type="evidence" value="ECO:0007669"/>
    <property type="project" value="TreeGrafter"/>
</dbReference>
<accession>A0A5J4YU62</accession>
<evidence type="ECO:0000256" key="7">
    <source>
        <dbReference type="ARBA" id="ARBA00022714"/>
    </source>
</evidence>
<evidence type="ECO:0000256" key="9">
    <source>
        <dbReference type="ARBA" id="ARBA00022756"/>
    </source>
</evidence>
<dbReference type="CDD" id="cd01335">
    <property type="entry name" value="Radical_SAM"/>
    <property type="match status" value="1"/>
</dbReference>
<evidence type="ECO:0000256" key="2">
    <source>
        <dbReference type="ARBA" id="ARBA00010765"/>
    </source>
</evidence>
<evidence type="ECO:0000256" key="8">
    <source>
        <dbReference type="ARBA" id="ARBA00022723"/>
    </source>
</evidence>
<keyword evidence="9" id="KW-0093">Biotin biosynthesis</keyword>
<comment type="cofactor">
    <cofactor evidence="12">
        <name>[2Fe-2S] cluster</name>
        <dbReference type="ChEBI" id="CHEBI:190135"/>
    </cofactor>
</comment>
<comment type="caution">
    <text evidence="16">The sequence shown here is derived from an EMBL/GenBank/DDBJ whole genome shotgun (WGS) entry which is preliminary data.</text>
</comment>
<dbReference type="PANTHER" id="PTHR22976:SF2">
    <property type="entry name" value="BIOTIN SYNTHASE, MITOCHONDRIAL"/>
    <property type="match status" value="1"/>
</dbReference>
<evidence type="ECO:0000256" key="6">
    <source>
        <dbReference type="ARBA" id="ARBA00022691"/>
    </source>
</evidence>
<dbReference type="Proteomes" id="UP000324585">
    <property type="component" value="Unassembled WGS sequence"/>
</dbReference>
<gene>
    <name evidence="16" type="ORF">FVE85_3137</name>
</gene>
<dbReference type="InterPro" id="IPR006638">
    <property type="entry name" value="Elp3/MiaA/NifB-like_rSAM"/>
</dbReference>
<dbReference type="Pfam" id="PF06968">
    <property type="entry name" value="BATS"/>
    <property type="match status" value="1"/>
</dbReference>
<dbReference type="SFLD" id="SFLDF00272">
    <property type="entry name" value="biotin_synthase"/>
    <property type="match status" value="1"/>
</dbReference>
<dbReference type="GO" id="GO:0009102">
    <property type="term" value="P:biotin biosynthetic process"/>
    <property type="evidence" value="ECO:0007669"/>
    <property type="project" value="UniProtKB-UniPathway"/>
</dbReference>
<comment type="cofactor">
    <cofactor evidence="13">
        <name>[4Fe-4S] cluster</name>
        <dbReference type="ChEBI" id="CHEBI:49883"/>
    </cofactor>
    <text evidence="13">Binds 1 [4Fe-4S] cluster. The cluster is coordinated with 3 cysteines and an exchangeable S-adenosyl-L-methionine.</text>
</comment>
<evidence type="ECO:0000256" key="4">
    <source>
        <dbReference type="ARBA" id="ARBA00022485"/>
    </source>
</evidence>
<dbReference type="SUPFAM" id="SSF102114">
    <property type="entry name" value="Radical SAM enzymes"/>
    <property type="match status" value="1"/>
</dbReference>
<keyword evidence="4 13" id="KW-0004">4Fe-4S</keyword>
<feature type="binding site" evidence="13">
    <location>
        <position position="78"/>
    </location>
    <ligand>
        <name>[4Fe-4S] cluster</name>
        <dbReference type="ChEBI" id="CHEBI:49883"/>
        <note>4Fe-4S-S-AdoMet</note>
    </ligand>
</feature>
<proteinExistence type="inferred from homology"/>
<dbReference type="PROSITE" id="PS51918">
    <property type="entry name" value="RADICAL_SAM"/>
    <property type="match status" value="1"/>
</dbReference>
<reference evidence="17" key="1">
    <citation type="journal article" date="2019" name="Nat. Commun.">
        <title>Expansion of phycobilisome linker gene families in mesophilic red algae.</title>
        <authorList>
            <person name="Lee J."/>
            <person name="Kim D."/>
            <person name="Bhattacharya D."/>
            <person name="Yoon H.S."/>
        </authorList>
    </citation>
    <scope>NUCLEOTIDE SEQUENCE [LARGE SCALE GENOMIC DNA]</scope>
    <source>
        <strain evidence="17">CCMP 1328</strain>
    </source>
</reference>
<evidence type="ECO:0000256" key="14">
    <source>
        <dbReference type="SAM" id="MobiDB-lite"/>
    </source>
</evidence>
<keyword evidence="8 13" id="KW-0479">Metal-binding</keyword>
<dbReference type="GO" id="GO:0004076">
    <property type="term" value="F:biotin synthase activity"/>
    <property type="evidence" value="ECO:0007669"/>
    <property type="project" value="UniProtKB-EC"/>
</dbReference>
<evidence type="ECO:0000313" key="17">
    <source>
        <dbReference type="Proteomes" id="UP000324585"/>
    </source>
</evidence>
<dbReference type="PANTHER" id="PTHR22976">
    <property type="entry name" value="BIOTIN SYNTHASE"/>
    <property type="match status" value="1"/>
</dbReference>
<feature type="domain" description="Radical SAM core" evidence="15">
    <location>
        <begin position="63"/>
        <end position="290"/>
    </location>
</feature>
<dbReference type="AlphaFoldDB" id="A0A5J4YU62"/>
<sequence length="385" mass="41854">MAANRVARHALQSMTQAEQHALRVKYPVRRDWEVAEVRSLFEMPLLELVYAGASAHRAYFSPSQVQRCTLLSIKTGGCAEDCSYCSQSSKYKTDVKAEKLMDGADVLEAARNAKASGSTRFCMGAAWRGVSSAGKNQFNRVLDMISEIRAMDMEVCATLGMVNEEQASRLKQAGLTAYNHNIDTSEEYYPKVISTRSFQDRLQTLQAVRSAGLSVCCGGIIGMGETDDDRVSMLHTLATLPAHPESVPINALVANKGTPFEDMKPLEPISLVRMIATARIVMPASMVRLSAGRNSLGSIEQALCFLAGANSIFTGDKLLTTPNVKINEDEALFSMLGLHGKKPFGGEATQAKEWTEKSTVHIPDPERQGLGEDNEKVAARGSATL</sequence>
<evidence type="ECO:0000256" key="5">
    <source>
        <dbReference type="ARBA" id="ARBA00022679"/>
    </source>
</evidence>
<dbReference type="NCBIfam" id="TIGR00433">
    <property type="entry name" value="bioB"/>
    <property type="match status" value="1"/>
</dbReference>
<dbReference type="GO" id="GO:0051537">
    <property type="term" value="F:2 iron, 2 sulfur cluster binding"/>
    <property type="evidence" value="ECO:0007669"/>
    <property type="project" value="UniProtKB-KW"/>
</dbReference>
<dbReference type="InterPro" id="IPR013785">
    <property type="entry name" value="Aldolase_TIM"/>
</dbReference>
<keyword evidence="7 13" id="KW-0001">2Fe-2S</keyword>
<dbReference type="PIRSF" id="PIRSF001619">
    <property type="entry name" value="Biotin_synth"/>
    <property type="match status" value="1"/>
</dbReference>
<dbReference type="HAMAP" id="MF_01694">
    <property type="entry name" value="BioB"/>
    <property type="match status" value="1"/>
</dbReference>
<evidence type="ECO:0000256" key="1">
    <source>
        <dbReference type="ARBA" id="ARBA00004942"/>
    </source>
</evidence>
<dbReference type="OrthoDB" id="2414104at2759"/>
<dbReference type="InterPro" id="IPR002684">
    <property type="entry name" value="Biotin_synth/BioAB"/>
</dbReference>
<dbReference type="Pfam" id="PF04055">
    <property type="entry name" value="Radical_SAM"/>
    <property type="match status" value="1"/>
</dbReference>
<feature type="region of interest" description="Disordered" evidence="14">
    <location>
        <begin position="355"/>
        <end position="385"/>
    </location>
</feature>
<comment type="similarity">
    <text evidence="2">Belongs to the radical SAM superfamily. Biotin synthase family.</text>
</comment>
<protein>
    <recommendedName>
        <fullName evidence="3">biotin synthase</fullName>
        <ecNumber evidence="3">2.8.1.6</ecNumber>
    </recommendedName>
</protein>
<feature type="binding site" evidence="13">
    <location>
        <position position="85"/>
    </location>
    <ligand>
        <name>[4Fe-4S] cluster</name>
        <dbReference type="ChEBI" id="CHEBI:49883"/>
        <note>4Fe-4S-S-AdoMet</note>
    </ligand>
</feature>
<evidence type="ECO:0000256" key="11">
    <source>
        <dbReference type="ARBA" id="ARBA00023014"/>
    </source>
</evidence>
<feature type="binding site" evidence="13">
    <location>
        <position position="82"/>
    </location>
    <ligand>
        <name>[4Fe-4S] cluster</name>
        <dbReference type="ChEBI" id="CHEBI:49883"/>
        <note>4Fe-4S-S-AdoMet</note>
    </ligand>
</feature>
<comment type="cofactor">
    <cofactor evidence="13">
        <name>[2Fe-2S] cluster</name>
        <dbReference type="ChEBI" id="CHEBI:190135"/>
    </cofactor>
    <text evidence="13">Binds 1 [2Fe-2S] cluster. The cluster is coordinated with 3 cysteines and 1 arginine.</text>
</comment>
<dbReference type="EC" id="2.8.1.6" evidence="3"/>
<keyword evidence="6 13" id="KW-0949">S-adenosyl-L-methionine</keyword>
<dbReference type="SMART" id="SM00729">
    <property type="entry name" value="Elp3"/>
    <property type="match status" value="1"/>
</dbReference>
<keyword evidence="5" id="KW-0808">Transferase</keyword>
<evidence type="ECO:0000256" key="12">
    <source>
        <dbReference type="ARBA" id="ARBA00034078"/>
    </source>
</evidence>
<dbReference type="SFLD" id="SFLDG01278">
    <property type="entry name" value="biotin_synthase_like"/>
    <property type="match status" value="1"/>
</dbReference>
<dbReference type="InterPro" id="IPR058240">
    <property type="entry name" value="rSAM_sf"/>
</dbReference>
<feature type="binding site" evidence="13">
    <location>
        <position position="156"/>
    </location>
    <ligand>
        <name>[2Fe-2S] cluster</name>
        <dbReference type="ChEBI" id="CHEBI:190135"/>
    </ligand>
</feature>
<evidence type="ECO:0000313" key="16">
    <source>
        <dbReference type="EMBL" id="KAA8494896.1"/>
    </source>
</evidence>
<keyword evidence="11 13" id="KW-0411">Iron-sulfur</keyword>
<evidence type="ECO:0000256" key="3">
    <source>
        <dbReference type="ARBA" id="ARBA00012236"/>
    </source>
</evidence>
<organism evidence="16 17">
    <name type="scientific">Porphyridium purpureum</name>
    <name type="common">Red alga</name>
    <name type="synonym">Porphyridium cruentum</name>
    <dbReference type="NCBI Taxonomy" id="35688"/>
    <lineage>
        <taxon>Eukaryota</taxon>
        <taxon>Rhodophyta</taxon>
        <taxon>Bangiophyceae</taxon>
        <taxon>Porphyridiales</taxon>
        <taxon>Porphyridiaceae</taxon>
        <taxon>Porphyridium</taxon>
    </lineage>
</organism>
<dbReference type="GO" id="GO:0046872">
    <property type="term" value="F:metal ion binding"/>
    <property type="evidence" value="ECO:0007669"/>
    <property type="project" value="UniProtKB-KW"/>
</dbReference>
<dbReference type="EMBL" id="VRMN01000004">
    <property type="protein sequence ID" value="KAA8494896.1"/>
    <property type="molecule type" value="Genomic_DNA"/>
</dbReference>
<feature type="binding site" evidence="13">
    <location>
        <position position="122"/>
    </location>
    <ligand>
        <name>[2Fe-2S] cluster</name>
        <dbReference type="ChEBI" id="CHEBI:190135"/>
    </ligand>
</feature>
<comment type="pathway">
    <text evidence="1">Cofactor biosynthesis; biotin biosynthesis; biotin from 7,8-diaminononanoate: step 2/2.</text>
</comment>
<dbReference type="InterPro" id="IPR010722">
    <property type="entry name" value="BATS_dom"/>
</dbReference>
<dbReference type="SFLD" id="SFLDS00029">
    <property type="entry name" value="Radical_SAM"/>
    <property type="match status" value="1"/>
</dbReference>
<feature type="binding site" evidence="13">
    <location>
        <position position="288"/>
    </location>
    <ligand>
        <name>[2Fe-2S] cluster</name>
        <dbReference type="ChEBI" id="CHEBI:190135"/>
    </ligand>
</feature>
<dbReference type="OMA" id="NICTTHT"/>
<name>A0A5J4YU62_PORPP</name>
<dbReference type="SFLD" id="SFLDG01060">
    <property type="entry name" value="BATS_domain_containing"/>
    <property type="match status" value="1"/>
</dbReference>